<dbReference type="EMBL" id="CAJOBD010032553">
    <property type="protein sequence ID" value="CAF4289814.1"/>
    <property type="molecule type" value="Genomic_DNA"/>
</dbReference>
<comment type="caution">
    <text evidence="1">The sequence shown here is derived from an EMBL/GenBank/DDBJ whole genome shotgun (WGS) entry which is preliminary data.</text>
</comment>
<name>A0A820H4D9_9BILA</name>
<evidence type="ECO:0008006" key="3">
    <source>
        <dbReference type="Google" id="ProtNLM"/>
    </source>
</evidence>
<sequence length="194" mass="22543">MYKHLQKLYSEQYPDKLPQTVYRGQCMANLEFNSVKDNVGRLMSINTFFSTTVDFDVAEMFSGCGTDPDPNILSVLFEIEIGIIHSTIKRPFASISALSKFPEESEIVFSVGSIFCIEYVQDERTIKEKGYWYVKLKLIEDDNDISELRNELENEYCEESDLCSLGQALTTMGDYERAERFYHMLLEYIHEDNQ</sequence>
<dbReference type="PROSITE" id="PS51996">
    <property type="entry name" value="TR_MART"/>
    <property type="match status" value="1"/>
</dbReference>
<reference evidence="1" key="1">
    <citation type="submission" date="2021-02" db="EMBL/GenBank/DDBJ databases">
        <authorList>
            <person name="Nowell W R."/>
        </authorList>
    </citation>
    <scope>NUCLEOTIDE SEQUENCE</scope>
</reference>
<gene>
    <name evidence="1" type="ORF">JBS370_LOCUS40029</name>
</gene>
<dbReference type="SUPFAM" id="SSF56399">
    <property type="entry name" value="ADP-ribosylation"/>
    <property type="match status" value="1"/>
</dbReference>
<feature type="non-terminal residue" evidence="1">
    <location>
        <position position="194"/>
    </location>
</feature>
<proteinExistence type="predicted"/>
<evidence type="ECO:0000313" key="2">
    <source>
        <dbReference type="Proteomes" id="UP000663836"/>
    </source>
</evidence>
<dbReference type="AlphaFoldDB" id="A0A820H4D9"/>
<accession>A0A820H4D9</accession>
<dbReference type="Gene3D" id="3.90.176.10">
    <property type="entry name" value="Toxin ADP-ribosyltransferase, Chain A, domain 1"/>
    <property type="match status" value="1"/>
</dbReference>
<protein>
    <recommendedName>
        <fullName evidence="3">NAD(+)--protein-arginine ADP-ribosyltransferase</fullName>
    </recommendedName>
</protein>
<organism evidence="1 2">
    <name type="scientific">Rotaria sordida</name>
    <dbReference type="NCBI Taxonomy" id="392033"/>
    <lineage>
        <taxon>Eukaryota</taxon>
        <taxon>Metazoa</taxon>
        <taxon>Spiralia</taxon>
        <taxon>Gnathifera</taxon>
        <taxon>Rotifera</taxon>
        <taxon>Eurotatoria</taxon>
        <taxon>Bdelloidea</taxon>
        <taxon>Philodinida</taxon>
        <taxon>Philodinidae</taxon>
        <taxon>Rotaria</taxon>
    </lineage>
</organism>
<dbReference type="Proteomes" id="UP000663836">
    <property type="component" value="Unassembled WGS sequence"/>
</dbReference>
<evidence type="ECO:0000313" key="1">
    <source>
        <dbReference type="EMBL" id="CAF4289814.1"/>
    </source>
</evidence>